<evidence type="ECO:0008006" key="4">
    <source>
        <dbReference type="Google" id="ProtNLM"/>
    </source>
</evidence>
<evidence type="ECO:0000256" key="1">
    <source>
        <dbReference type="SAM" id="Phobius"/>
    </source>
</evidence>
<protein>
    <recommendedName>
        <fullName evidence="4">Type II secretion system protein</fullName>
    </recommendedName>
</protein>
<keyword evidence="1" id="KW-0812">Transmembrane</keyword>
<dbReference type="PATRIC" id="fig|1172190.3.peg.1279"/>
<dbReference type="Proteomes" id="UP000015520">
    <property type="component" value="Unassembled WGS sequence"/>
</dbReference>
<dbReference type="EMBL" id="AUPZ01000007">
    <property type="protein sequence ID" value="EQB39659.1"/>
    <property type="molecule type" value="Genomic_DNA"/>
</dbReference>
<accession>T0KRS4</accession>
<evidence type="ECO:0000313" key="3">
    <source>
        <dbReference type="Proteomes" id="UP000015520"/>
    </source>
</evidence>
<dbReference type="RefSeq" id="WP_021287582.1">
    <property type="nucleotide sequence ID" value="NZ_AUPZ01000007.1"/>
</dbReference>
<evidence type="ECO:0000313" key="2">
    <source>
        <dbReference type="EMBL" id="EQB39659.1"/>
    </source>
</evidence>
<proteinExistence type="predicted"/>
<dbReference type="AlphaFoldDB" id="T0KRS4"/>
<name>T0KRS4_9BACT</name>
<keyword evidence="1" id="KW-0472">Membrane</keyword>
<dbReference type="STRING" id="1172190.M947_06600"/>
<keyword evidence="3" id="KW-1185">Reference proteome</keyword>
<sequence length="150" mass="16924">MQRKNYILNRKKVQYRSGFAMMMAIIVIVIISTIMALSLSLTTQTAKRTTDIYLYEQAVLYSKSAAELALLEIAQNGSCTTIAPYTLDGIYDINVTLKYVYKGLTCGGDNDYFTTIQTDEQNGSVLMDITVTTNEGTEPIRYFRRSIQKL</sequence>
<comment type="caution">
    <text evidence="2">The sequence shown here is derived from an EMBL/GenBank/DDBJ whole genome shotgun (WGS) entry which is preliminary data.</text>
</comment>
<gene>
    <name evidence="2" type="ORF">M947_06600</name>
</gene>
<organism evidence="2 3">
    <name type="scientific">Sulfurimonas hongkongensis</name>
    <dbReference type="NCBI Taxonomy" id="1172190"/>
    <lineage>
        <taxon>Bacteria</taxon>
        <taxon>Pseudomonadati</taxon>
        <taxon>Campylobacterota</taxon>
        <taxon>Epsilonproteobacteria</taxon>
        <taxon>Campylobacterales</taxon>
        <taxon>Sulfurimonadaceae</taxon>
        <taxon>Sulfurimonas</taxon>
    </lineage>
</organism>
<reference evidence="2 3" key="1">
    <citation type="submission" date="2013-07" db="EMBL/GenBank/DDBJ databases">
        <title>Sulfurimonas hongkongensis AST-10 Genome Sequencing.</title>
        <authorList>
            <person name="Cai L."/>
            <person name="Zhang T."/>
        </authorList>
    </citation>
    <scope>NUCLEOTIDE SEQUENCE [LARGE SCALE GENOMIC DNA]</scope>
    <source>
        <strain evidence="2 3">AST-10</strain>
    </source>
</reference>
<feature type="transmembrane region" description="Helical" evidence="1">
    <location>
        <begin position="20"/>
        <end position="41"/>
    </location>
</feature>
<keyword evidence="1" id="KW-1133">Transmembrane helix</keyword>
<dbReference type="OrthoDB" id="5372904at2"/>